<dbReference type="OrthoDB" id="214111at2157"/>
<dbReference type="InParanoid" id="M0MFF0"/>
<dbReference type="STRING" id="1227455.C449_11148"/>
<evidence type="ECO:0000256" key="2">
    <source>
        <dbReference type="SAM" id="Phobius"/>
    </source>
</evidence>
<feature type="transmembrane region" description="Helical" evidence="2">
    <location>
        <begin position="77"/>
        <end position="95"/>
    </location>
</feature>
<gene>
    <name evidence="3" type="ORF">C449_11148</name>
</gene>
<keyword evidence="2" id="KW-0812">Transmembrane</keyword>
<keyword evidence="2" id="KW-0472">Membrane</keyword>
<feature type="compositionally biased region" description="Polar residues" evidence="1">
    <location>
        <begin position="1"/>
        <end position="13"/>
    </location>
</feature>
<sequence>MSSNQSGQPSNTGGETGEKKIVDVEGTTEDTTSTRARFWLTNDILAIVLTLSFIGLLAIAGRGIIDLGAIPVEMRVVYVSLVGAAGVWAFGEMAFERWGGNRSSGGGK</sequence>
<keyword evidence="4" id="KW-1185">Reference proteome</keyword>
<reference evidence="3 4" key="1">
    <citation type="journal article" date="2014" name="PLoS Genet.">
        <title>Phylogenetically driven sequencing of extremely halophilic archaea reveals strategies for static and dynamic osmo-response.</title>
        <authorList>
            <person name="Becker E.A."/>
            <person name="Seitzer P.M."/>
            <person name="Tritt A."/>
            <person name="Larsen D."/>
            <person name="Krusor M."/>
            <person name="Yao A.I."/>
            <person name="Wu D."/>
            <person name="Madern D."/>
            <person name="Eisen J.A."/>
            <person name="Darling A.E."/>
            <person name="Facciotti M.T."/>
        </authorList>
    </citation>
    <scope>NUCLEOTIDE SEQUENCE [LARGE SCALE GENOMIC DNA]</scope>
    <source>
        <strain evidence="3 4">DSM 5350</strain>
    </source>
</reference>
<protein>
    <submittedName>
        <fullName evidence="3">Uncharacterized protein</fullName>
    </submittedName>
</protein>
<proteinExistence type="predicted"/>
<evidence type="ECO:0000313" key="3">
    <source>
        <dbReference type="EMBL" id="EMA44078.1"/>
    </source>
</evidence>
<evidence type="ECO:0000313" key="4">
    <source>
        <dbReference type="Proteomes" id="UP000011669"/>
    </source>
</evidence>
<evidence type="ECO:0000256" key="1">
    <source>
        <dbReference type="SAM" id="MobiDB-lite"/>
    </source>
</evidence>
<dbReference type="EMBL" id="AOMD01000025">
    <property type="protein sequence ID" value="EMA44078.1"/>
    <property type="molecule type" value="Genomic_DNA"/>
</dbReference>
<dbReference type="PATRIC" id="fig|1227455.4.peg.2285"/>
<keyword evidence="2" id="KW-1133">Transmembrane helix</keyword>
<dbReference type="AlphaFoldDB" id="M0MFF0"/>
<feature type="transmembrane region" description="Helical" evidence="2">
    <location>
        <begin position="44"/>
        <end position="65"/>
    </location>
</feature>
<accession>M0MFF0</accession>
<comment type="caution">
    <text evidence="3">The sequence shown here is derived from an EMBL/GenBank/DDBJ whole genome shotgun (WGS) entry which is preliminary data.</text>
</comment>
<organism evidence="3 4">
    <name type="scientific">Halococcus saccharolyticus DSM 5350</name>
    <dbReference type="NCBI Taxonomy" id="1227455"/>
    <lineage>
        <taxon>Archaea</taxon>
        <taxon>Methanobacteriati</taxon>
        <taxon>Methanobacteriota</taxon>
        <taxon>Stenosarchaea group</taxon>
        <taxon>Halobacteria</taxon>
        <taxon>Halobacteriales</taxon>
        <taxon>Halococcaceae</taxon>
        <taxon>Halococcus</taxon>
    </lineage>
</organism>
<dbReference type="Proteomes" id="UP000011669">
    <property type="component" value="Unassembled WGS sequence"/>
</dbReference>
<dbReference type="RefSeq" id="WP_006078089.1">
    <property type="nucleotide sequence ID" value="NZ_AOMD01000025.1"/>
</dbReference>
<name>M0MFF0_9EURY</name>
<feature type="region of interest" description="Disordered" evidence="1">
    <location>
        <begin position="1"/>
        <end position="31"/>
    </location>
</feature>